<dbReference type="AlphaFoldDB" id="A0A5J4ZKE6"/>
<dbReference type="Pfam" id="PF09811">
    <property type="entry name" value="Yae1_N"/>
    <property type="match status" value="1"/>
</dbReference>
<evidence type="ECO:0000256" key="3">
    <source>
        <dbReference type="ARBA" id="ARBA00022490"/>
    </source>
</evidence>
<sequence>MNCGAAGGTFDVSILEVGYRDGLAVGKEATAQEGFTIEFEESVVDGYNWGLVRGVTRWIWLKCKKKEINSGACMNLCTLFQQ</sequence>
<evidence type="ECO:0000313" key="6">
    <source>
        <dbReference type="EMBL" id="KAA8519160.1"/>
    </source>
</evidence>
<organism evidence="6 7">
    <name type="scientific">Nyssa sinensis</name>
    <dbReference type="NCBI Taxonomy" id="561372"/>
    <lineage>
        <taxon>Eukaryota</taxon>
        <taxon>Viridiplantae</taxon>
        <taxon>Streptophyta</taxon>
        <taxon>Embryophyta</taxon>
        <taxon>Tracheophyta</taxon>
        <taxon>Spermatophyta</taxon>
        <taxon>Magnoliopsida</taxon>
        <taxon>eudicotyledons</taxon>
        <taxon>Gunneridae</taxon>
        <taxon>Pentapetalae</taxon>
        <taxon>asterids</taxon>
        <taxon>Cornales</taxon>
        <taxon>Nyssaceae</taxon>
        <taxon>Nyssa</taxon>
    </lineage>
</organism>
<keyword evidence="4" id="KW-0539">Nucleus</keyword>
<keyword evidence="3" id="KW-0963">Cytoplasm</keyword>
<dbReference type="PANTHER" id="PTHR18829">
    <property type="entry name" value="PROTEIN YAE1 HOMOLOG"/>
    <property type="match status" value="1"/>
</dbReference>
<feature type="domain" description="Essential protein Yae1 N-terminal" evidence="5">
    <location>
        <begin position="18"/>
        <end position="55"/>
    </location>
</feature>
<evidence type="ECO:0000259" key="5">
    <source>
        <dbReference type="Pfam" id="PF09811"/>
    </source>
</evidence>
<dbReference type="InterPro" id="IPR038881">
    <property type="entry name" value="Yae1-like"/>
</dbReference>
<dbReference type="Proteomes" id="UP000325577">
    <property type="component" value="Linkage Group LG6"/>
</dbReference>
<name>A0A5J4ZKE6_9ASTE</name>
<dbReference type="EMBL" id="CM018049">
    <property type="protein sequence ID" value="KAA8519160.1"/>
    <property type="molecule type" value="Genomic_DNA"/>
</dbReference>
<evidence type="ECO:0000256" key="4">
    <source>
        <dbReference type="ARBA" id="ARBA00023242"/>
    </source>
</evidence>
<keyword evidence="7" id="KW-1185">Reference proteome</keyword>
<comment type="subcellular location">
    <subcellularLocation>
        <location evidence="2">Cytoplasm</location>
    </subcellularLocation>
    <subcellularLocation>
        <location evidence="1">Nucleus</location>
    </subcellularLocation>
</comment>
<evidence type="ECO:0000256" key="1">
    <source>
        <dbReference type="ARBA" id="ARBA00004123"/>
    </source>
</evidence>
<reference evidence="6 7" key="1">
    <citation type="submission" date="2019-09" db="EMBL/GenBank/DDBJ databases">
        <title>A chromosome-level genome assembly of the Chinese tupelo Nyssa sinensis.</title>
        <authorList>
            <person name="Yang X."/>
            <person name="Kang M."/>
            <person name="Yang Y."/>
            <person name="Xiong H."/>
            <person name="Wang M."/>
            <person name="Zhang Z."/>
            <person name="Wang Z."/>
            <person name="Wu H."/>
            <person name="Ma T."/>
            <person name="Liu J."/>
            <person name="Xi Z."/>
        </authorList>
    </citation>
    <scope>NUCLEOTIDE SEQUENCE [LARGE SCALE GENOMIC DNA]</scope>
    <source>
        <strain evidence="6">J267</strain>
        <tissue evidence="6">Leaf</tissue>
    </source>
</reference>
<dbReference type="GO" id="GO:0005634">
    <property type="term" value="C:nucleus"/>
    <property type="evidence" value="ECO:0007669"/>
    <property type="project" value="UniProtKB-SubCell"/>
</dbReference>
<evidence type="ECO:0000313" key="7">
    <source>
        <dbReference type="Proteomes" id="UP000325577"/>
    </source>
</evidence>
<accession>A0A5J4ZKE6</accession>
<dbReference type="PANTHER" id="PTHR18829:SF0">
    <property type="entry name" value="PROTEIN YAE1 HOMOLOG"/>
    <property type="match status" value="1"/>
</dbReference>
<evidence type="ECO:0000256" key="2">
    <source>
        <dbReference type="ARBA" id="ARBA00004496"/>
    </source>
</evidence>
<dbReference type="OrthoDB" id="20086at2759"/>
<proteinExistence type="predicted"/>
<dbReference type="InterPro" id="IPR019191">
    <property type="entry name" value="Essential_protein_Yae1_N"/>
</dbReference>
<gene>
    <name evidence="6" type="ORF">F0562_013416</name>
</gene>
<protein>
    <recommendedName>
        <fullName evidence="5">Essential protein Yae1 N-terminal domain-containing protein</fullName>
    </recommendedName>
</protein>
<dbReference type="GO" id="GO:0005737">
    <property type="term" value="C:cytoplasm"/>
    <property type="evidence" value="ECO:0007669"/>
    <property type="project" value="UniProtKB-SubCell"/>
</dbReference>